<dbReference type="GO" id="GO:0016651">
    <property type="term" value="F:oxidoreductase activity, acting on NAD(P)H"/>
    <property type="evidence" value="ECO:0007669"/>
    <property type="project" value="InterPro"/>
</dbReference>
<evidence type="ECO:0000313" key="4">
    <source>
        <dbReference type="EMBL" id="PMD39515.1"/>
    </source>
</evidence>
<keyword evidence="2" id="KW-0560">Oxidoreductase</keyword>
<evidence type="ECO:0000259" key="3">
    <source>
        <dbReference type="SMART" id="SM00829"/>
    </source>
</evidence>
<sequence>MPSNSAAWLTSSNTKSLEVKSAPYPTPKANTIVIKNGAIAINPIDCLIQDHPGMVFPHLKLPFVIGSDVAGEVVGVGPGVTRFKIGDRVLGQARGVLKTRNVSSEGAFQAYTVLLPDLTSQIPDSLSFESAAVIPLGLSTAITGLFQDDQLALQLPSVPAKPPTGKALLVWGGSTSVGSNAIQLAIAAGYEVFTTASPKNFDYVKKLGAVQVFDYKSKTVVADIIQALKGKRTAGAMSIGHGAAEACFDILDKCNGDKFIAMATYPVPSPPPQSFVLLQTISYWVSRSVLYWLRSKARGIRYKLVVGDALIDNGIGRAIYQDFLPEALKGTFVAAPSPHVVGKGLEYI</sequence>
<dbReference type="Proteomes" id="UP000235786">
    <property type="component" value="Unassembled WGS sequence"/>
</dbReference>
<dbReference type="InterPro" id="IPR013154">
    <property type="entry name" value="ADH-like_N"/>
</dbReference>
<dbReference type="CDD" id="cd08249">
    <property type="entry name" value="enoyl_reductase_like"/>
    <property type="match status" value="1"/>
</dbReference>
<dbReference type="OrthoDB" id="48317at2759"/>
<feature type="domain" description="Enoyl reductase (ER)" evidence="3">
    <location>
        <begin position="12"/>
        <end position="306"/>
    </location>
</feature>
<name>A0A2J6RLW3_HYAVF</name>
<dbReference type="SMART" id="SM00829">
    <property type="entry name" value="PKS_ER"/>
    <property type="match status" value="1"/>
</dbReference>
<accession>A0A2J6RLW3</accession>
<dbReference type="Gene3D" id="3.90.180.10">
    <property type="entry name" value="Medium-chain alcohol dehydrogenases, catalytic domain"/>
    <property type="match status" value="1"/>
</dbReference>
<dbReference type="SUPFAM" id="SSF50129">
    <property type="entry name" value="GroES-like"/>
    <property type="match status" value="1"/>
</dbReference>
<dbReference type="PANTHER" id="PTHR45348:SF2">
    <property type="entry name" value="ZINC-TYPE ALCOHOL DEHYDROGENASE-LIKE PROTEIN C2E1P3.01"/>
    <property type="match status" value="1"/>
</dbReference>
<dbReference type="InterPro" id="IPR011032">
    <property type="entry name" value="GroES-like_sf"/>
</dbReference>
<comment type="similarity">
    <text evidence="1">Belongs to the zinc-containing alcohol dehydrogenase family.</text>
</comment>
<gene>
    <name evidence="4" type="ORF">L207DRAFT_428753</name>
</gene>
<dbReference type="Gene3D" id="3.40.50.720">
    <property type="entry name" value="NAD(P)-binding Rossmann-like Domain"/>
    <property type="match status" value="1"/>
</dbReference>
<evidence type="ECO:0000313" key="5">
    <source>
        <dbReference type="Proteomes" id="UP000235786"/>
    </source>
</evidence>
<dbReference type="InterPro" id="IPR047122">
    <property type="entry name" value="Trans-enoyl_RdTase-like"/>
</dbReference>
<dbReference type="EMBL" id="KZ613946">
    <property type="protein sequence ID" value="PMD39515.1"/>
    <property type="molecule type" value="Genomic_DNA"/>
</dbReference>
<proteinExistence type="inferred from homology"/>
<dbReference type="AlphaFoldDB" id="A0A2J6RLW3"/>
<dbReference type="PANTHER" id="PTHR45348">
    <property type="entry name" value="HYPOTHETICAL OXIDOREDUCTASE (EUROFUNG)"/>
    <property type="match status" value="1"/>
</dbReference>
<evidence type="ECO:0000256" key="1">
    <source>
        <dbReference type="ARBA" id="ARBA00008072"/>
    </source>
</evidence>
<reference evidence="4 5" key="1">
    <citation type="submission" date="2016-04" db="EMBL/GenBank/DDBJ databases">
        <title>A degradative enzymes factory behind the ericoid mycorrhizal symbiosis.</title>
        <authorList>
            <consortium name="DOE Joint Genome Institute"/>
            <person name="Martino E."/>
            <person name="Morin E."/>
            <person name="Grelet G."/>
            <person name="Kuo A."/>
            <person name="Kohler A."/>
            <person name="Daghino S."/>
            <person name="Barry K."/>
            <person name="Choi C."/>
            <person name="Cichocki N."/>
            <person name="Clum A."/>
            <person name="Copeland A."/>
            <person name="Hainaut M."/>
            <person name="Haridas S."/>
            <person name="Labutti K."/>
            <person name="Lindquist E."/>
            <person name="Lipzen A."/>
            <person name="Khouja H.-R."/>
            <person name="Murat C."/>
            <person name="Ohm R."/>
            <person name="Olson A."/>
            <person name="Spatafora J."/>
            <person name="Veneault-Fourrey C."/>
            <person name="Henrissat B."/>
            <person name="Grigoriev I."/>
            <person name="Martin F."/>
            <person name="Perotto S."/>
        </authorList>
    </citation>
    <scope>NUCLEOTIDE SEQUENCE [LARGE SCALE GENOMIC DNA]</scope>
    <source>
        <strain evidence="4 5">F</strain>
    </source>
</reference>
<dbReference type="STRING" id="1149755.A0A2J6RLW3"/>
<organism evidence="4 5">
    <name type="scientific">Hyaloscypha variabilis (strain UAMH 11265 / GT02V1 / F)</name>
    <name type="common">Meliniomyces variabilis</name>
    <dbReference type="NCBI Taxonomy" id="1149755"/>
    <lineage>
        <taxon>Eukaryota</taxon>
        <taxon>Fungi</taxon>
        <taxon>Dikarya</taxon>
        <taxon>Ascomycota</taxon>
        <taxon>Pezizomycotina</taxon>
        <taxon>Leotiomycetes</taxon>
        <taxon>Helotiales</taxon>
        <taxon>Hyaloscyphaceae</taxon>
        <taxon>Hyaloscypha</taxon>
        <taxon>Hyaloscypha variabilis</taxon>
    </lineage>
</organism>
<keyword evidence="5" id="KW-1185">Reference proteome</keyword>
<protein>
    <submittedName>
        <fullName evidence="4">GroES-like protein</fullName>
    </submittedName>
</protein>
<dbReference type="Pfam" id="PF08240">
    <property type="entry name" value="ADH_N"/>
    <property type="match status" value="1"/>
</dbReference>
<dbReference type="InterPro" id="IPR013149">
    <property type="entry name" value="ADH-like_C"/>
</dbReference>
<evidence type="ECO:0000256" key="2">
    <source>
        <dbReference type="ARBA" id="ARBA00023002"/>
    </source>
</evidence>
<dbReference type="InterPro" id="IPR020843">
    <property type="entry name" value="ER"/>
</dbReference>
<dbReference type="Pfam" id="PF00107">
    <property type="entry name" value="ADH_zinc_N"/>
    <property type="match status" value="1"/>
</dbReference>
<dbReference type="InterPro" id="IPR036291">
    <property type="entry name" value="NAD(P)-bd_dom_sf"/>
</dbReference>
<dbReference type="SUPFAM" id="SSF51735">
    <property type="entry name" value="NAD(P)-binding Rossmann-fold domains"/>
    <property type="match status" value="1"/>
</dbReference>